<evidence type="ECO:0000256" key="2">
    <source>
        <dbReference type="ARBA" id="ARBA00004953"/>
    </source>
</evidence>
<feature type="transmembrane region" description="Helical" evidence="9">
    <location>
        <begin position="53"/>
        <end position="73"/>
    </location>
</feature>
<dbReference type="NCBIfam" id="TIGR00380">
    <property type="entry name" value="cobal_cbiB"/>
    <property type="match status" value="1"/>
</dbReference>
<feature type="transmembrane region" description="Helical" evidence="9">
    <location>
        <begin position="245"/>
        <end position="266"/>
    </location>
</feature>
<comment type="pathway">
    <text evidence="2 9">Cofactor biosynthesis; adenosylcobalamin biosynthesis.</text>
</comment>
<comment type="caution">
    <text evidence="10">The sequence shown here is derived from an EMBL/GenBank/DDBJ whole genome shotgun (WGS) entry which is preliminary data.</text>
</comment>
<evidence type="ECO:0000256" key="8">
    <source>
        <dbReference type="ARBA" id="ARBA00023136"/>
    </source>
</evidence>
<comment type="subcellular location">
    <subcellularLocation>
        <location evidence="1 9">Cell membrane</location>
        <topology evidence="1 9">Multi-pass membrane protein</topology>
    </subcellularLocation>
</comment>
<dbReference type="GO" id="GO:0048472">
    <property type="term" value="F:threonine-phosphate decarboxylase activity"/>
    <property type="evidence" value="ECO:0007669"/>
    <property type="project" value="InterPro"/>
</dbReference>
<evidence type="ECO:0000256" key="7">
    <source>
        <dbReference type="ARBA" id="ARBA00022989"/>
    </source>
</evidence>
<evidence type="ECO:0000313" key="10">
    <source>
        <dbReference type="EMBL" id="NMO75891.1"/>
    </source>
</evidence>
<gene>
    <name evidence="9" type="primary">cobD</name>
    <name evidence="10" type="ORF">HHU08_02400</name>
</gene>
<evidence type="ECO:0000256" key="4">
    <source>
        <dbReference type="ARBA" id="ARBA00022475"/>
    </source>
</evidence>
<accession>A0A7Y0K4Z9</accession>
<evidence type="ECO:0000313" key="11">
    <source>
        <dbReference type="Proteomes" id="UP000588491"/>
    </source>
</evidence>
<dbReference type="InterPro" id="IPR004485">
    <property type="entry name" value="Cobalamin_biosynth_CobD/CbiB"/>
</dbReference>
<keyword evidence="6 9" id="KW-0812">Transmembrane</keyword>
<keyword evidence="11" id="KW-1185">Reference proteome</keyword>
<keyword evidence="7 9" id="KW-1133">Transmembrane helix</keyword>
<comment type="function">
    <text evidence="9">Converts cobyric acid to cobinamide by the addition of aminopropanol on the F carboxylic group.</text>
</comment>
<comment type="similarity">
    <text evidence="3 9">Belongs to the CobD/CbiB family.</text>
</comment>
<dbReference type="PANTHER" id="PTHR34308:SF1">
    <property type="entry name" value="COBALAMIN BIOSYNTHESIS PROTEIN CBIB"/>
    <property type="match status" value="1"/>
</dbReference>
<dbReference type="PANTHER" id="PTHR34308">
    <property type="entry name" value="COBALAMIN BIOSYNTHESIS PROTEIN CBIB"/>
    <property type="match status" value="1"/>
</dbReference>
<organism evidence="10 11">
    <name type="scientific">Niallia alba</name>
    <dbReference type="NCBI Taxonomy" id="2729105"/>
    <lineage>
        <taxon>Bacteria</taxon>
        <taxon>Bacillati</taxon>
        <taxon>Bacillota</taxon>
        <taxon>Bacilli</taxon>
        <taxon>Bacillales</taxon>
        <taxon>Bacillaceae</taxon>
        <taxon>Niallia</taxon>
    </lineage>
</organism>
<evidence type="ECO:0000256" key="1">
    <source>
        <dbReference type="ARBA" id="ARBA00004651"/>
    </source>
</evidence>
<dbReference type="RefSeq" id="WP_169187730.1">
    <property type="nucleotide sequence ID" value="NZ_JABBPK010000001.1"/>
</dbReference>
<feature type="transmembrane region" description="Helical" evidence="9">
    <location>
        <begin position="206"/>
        <end position="225"/>
    </location>
</feature>
<dbReference type="Pfam" id="PF03186">
    <property type="entry name" value="CobD_Cbib"/>
    <property type="match status" value="1"/>
</dbReference>
<reference evidence="10 11" key="1">
    <citation type="submission" date="2020-04" db="EMBL/GenBank/DDBJ databases">
        <title>Bacillus sp. UniB3 isolated from commercial digestive syrup.</title>
        <authorList>
            <person name="Thorat V."/>
            <person name="Kirdat K."/>
            <person name="Tiwarekar B."/>
            <person name="Yadav A."/>
        </authorList>
    </citation>
    <scope>NUCLEOTIDE SEQUENCE [LARGE SCALE GENOMIC DNA]</scope>
    <source>
        <strain evidence="10 11">UniB3</strain>
    </source>
</reference>
<dbReference type="UniPathway" id="UPA00148"/>
<dbReference type="Proteomes" id="UP000588491">
    <property type="component" value="Unassembled WGS sequence"/>
</dbReference>
<evidence type="ECO:0000256" key="9">
    <source>
        <dbReference type="HAMAP-Rule" id="MF_00024"/>
    </source>
</evidence>
<keyword evidence="4 9" id="KW-1003">Cell membrane</keyword>
<dbReference type="HAMAP" id="MF_00024">
    <property type="entry name" value="CobD_CbiB"/>
    <property type="match status" value="1"/>
</dbReference>
<name>A0A7Y0K4Z9_9BACI</name>
<keyword evidence="5 9" id="KW-0169">Cobalamin biosynthesis</keyword>
<evidence type="ECO:0000256" key="5">
    <source>
        <dbReference type="ARBA" id="ARBA00022573"/>
    </source>
</evidence>
<evidence type="ECO:0000256" key="6">
    <source>
        <dbReference type="ARBA" id="ARBA00022692"/>
    </source>
</evidence>
<comment type="caution">
    <text evidence="9">Lacks conserved residue(s) required for the propagation of feature annotation.</text>
</comment>
<evidence type="ECO:0000256" key="3">
    <source>
        <dbReference type="ARBA" id="ARBA00006263"/>
    </source>
</evidence>
<keyword evidence="8 9" id="KW-0472">Membrane</keyword>
<dbReference type="AlphaFoldDB" id="A0A7Y0K4Z9"/>
<sequence length="320" mass="35862">MIGHLISITFAIILDKLIGDPPSLPHPVKGMGKLISFLDQRFNHGKNRSVKGLWMLVMVLLITFLASFFLVYISYQLHWWVGVIVEALLIATTIAQKSLKDAALEVYEPLEVNNLALARLKLSYIVGRDTERLGEAEIVRATVETVAENTSDGITAPLFWAFIGGAPLSLVYRAINTCDSMVGYKNEKYRDFGYFSAKCDDLVNYFPSRITAMLILLFSHCPFYRKREAWKLLFQDAKKHPSPNSGWGEAVTAIILGVQLGGINYYRGKKSDRARMGKALQPLNNSHIIAATKIAEKAVIWFYLFLCIGGIGFELAYAWS</sequence>
<protein>
    <recommendedName>
        <fullName evidence="9">Cobalamin biosynthesis protein CobD</fullName>
    </recommendedName>
</protein>
<dbReference type="EMBL" id="JABBPK010000001">
    <property type="protein sequence ID" value="NMO75891.1"/>
    <property type="molecule type" value="Genomic_DNA"/>
</dbReference>
<dbReference type="GO" id="GO:0005886">
    <property type="term" value="C:plasma membrane"/>
    <property type="evidence" value="ECO:0007669"/>
    <property type="project" value="UniProtKB-SubCell"/>
</dbReference>
<proteinExistence type="inferred from homology"/>
<feature type="transmembrane region" description="Helical" evidence="9">
    <location>
        <begin position="298"/>
        <end position="319"/>
    </location>
</feature>
<dbReference type="GO" id="GO:0015420">
    <property type="term" value="F:ABC-type vitamin B12 transporter activity"/>
    <property type="evidence" value="ECO:0007669"/>
    <property type="project" value="UniProtKB-UniRule"/>
</dbReference>
<dbReference type="GO" id="GO:0009236">
    <property type="term" value="P:cobalamin biosynthetic process"/>
    <property type="evidence" value="ECO:0007669"/>
    <property type="project" value="UniProtKB-UniRule"/>
</dbReference>